<dbReference type="PANTHER" id="PTHR20921:SF0">
    <property type="entry name" value="TRANSMEMBRANE PROTEIN 222"/>
    <property type="match status" value="1"/>
</dbReference>
<comment type="caution">
    <text evidence="2">The sequence shown here is derived from an EMBL/GenBank/DDBJ whole genome shotgun (WGS) entry which is preliminary data.</text>
</comment>
<feature type="transmembrane region" description="Helical" evidence="1">
    <location>
        <begin position="7"/>
        <end position="28"/>
    </location>
</feature>
<keyword evidence="1 2" id="KW-0812">Transmembrane</keyword>
<dbReference type="PANTHER" id="PTHR20921">
    <property type="entry name" value="TRANSMEMBRANE PROTEIN 222"/>
    <property type="match status" value="1"/>
</dbReference>
<dbReference type="AlphaFoldDB" id="A0AAV7ZUJ5"/>
<organism evidence="2 3">
    <name type="scientific">Anaeramoeba flamelloides</name>
    <dbReference type="NCBI Taxonomy" id="1746091"/>
    <lineage>
        <taxon>Eukaryota</taxon>
        <taxon>Metamonada</taxon>
        <taxon>Anaeramoebidae</taxon>
        <taxon>Anaeramoeba</taxon>
    </lineage>
</organism>
<evidence type="ECO:0000313" key="2">
    <source>
        <dbReference type="EMBL" id="KAJ3445666.1"/>
    </source>
</evidence>
<evidence type="ECO:0000313" key="3">
    <source>
        <dbReference type="Proteomes" id="UP001146793"/>
    </source>
</evidence>
<sequence>MSNRPNCIVWAPILPIGFLFPFIGHVGITDSNGTLYEFAGTRNVRKNDQDLCTIFGNATKVISLQITDYSKIDEESIEETLDQAIALSTNKFKKKNFNFLTNNCHNFVADVLDKSGYKVCFFLNKNSIHFLTSFFMNHFRPNNFLSDCSENKITHIPFRKLIESI</sequence>
<dbReference type="EMBL" id="JANTQA010000023">
    <property type="protein sequence ID" value="KAJ3445666.1"/>
    <property type="molecule type" value="Genomic_DNA"/>
</dbReference>
<accession>A0AAV7ZUJ5</accession>
<protein>
    <submittedName>
        <fullName evidence="2">Transmembrane protein</fullName>
    </submittedName>
</protein>
<evidence type="ECO:0000256" key="1">
    <source>
        <dbReference type="SAM" id="Phobius"/>
    </source>
</evidence>
<gene>
    <name evidence="2" type="ORF">M0812_11553</name>
</gene>
<dbReference type="Pfam" id="PF05608">
    <property type="entry name" value="RTE1"/>
    <property type="match status" value="1"/>
</dbReference>
<keyword evidence="1" id="KW-0472">Membrane</keyword>
<proteinExistence type="predicted"/>
<dbReference type="Proteomes" id="UP001146793">
    <property type="component" value="Unassembled WGS sequence"/>
</dbReference>
<keyword evidence="1" id="KW-1133">Transmembrane helix</keyword>
<name>A0AAV7ZUJ5_9EUKA</name>
<reference evidence="2" key="1">
    <citation type="submission" date="2022-08" db="EMBL/GenBank/DDBJ databases">
        <title>Novel sulphate-reducing endosymbionts in the free-living metamonad Anaeramoeba.</title>
        <authorList>
            <person name="Jerlstrom-Hultqvist J."/>
            <person name="Cepicka I."/>
            <person name="Gallot-Lavallee L."/>
            <person name="Salas-Leiva D."/>
            <person name="Curtis B.A."/>
            <person name="Zahonova K."/>
            <person name="Pipaliya S."/>
            <person name="Dacks J."/>
            <person name="Roger A.J."/>
        </authorList>
    </citation>
    <scope>NUCLEOTIDE SEQUENCE</scope>
    <source>
        <strain evidence="2">Busselton2</strain>
    </source>
</reference>
<dbReference type="InterPro" id="IPR008496">
    <property type="entry name" value="TMEM222/RTE1"/>
</dbReference>